<reference evidence="3" key="1">
    <citation type="submission" date="2016-03" db="EMBL/GenBank/DDBJ databases">
        <authorList>
            <person name="Devillers Hugo."/>
        </authorList>
    </citation>
    <scope>NUCLEOTIDE SEQUENCE [LARGE SCALE GENOMIC DNA]</scope>
</reference>
<dbReference type="AlphaFoldDB" id="A0A1G4KC74"/>
<evidence type="ECO:0000313" key="3">
    <source>
        <dbReference type="Proteomes" id="UP000189911"/>
    </source>
</evidence>
<feature type="compositionally biased region" description="Basic residues" evidence="1">
    <location>
        <begin position="155"/>
        <end position="170"/>
    </location>
</feature>
<dbReference type="EMBL" id="LT598452">
    <property type="protein sequence ID" value="SCV01838.1"/>
    <property type="molecule type" value="Genomic_DNA"/>
</dbReference>
<sequence length="231" mass="26085">MDSRGYLKSYGWVEGEALKVGGLKRPILVKHKRDKKGLGSAPGGDDGDMWWETLFDGHLKNLNVNGSGNGEIKFEQKEVQSSVASKMNSPLYKWFVKGEGLKGTIKQKEPSEENSNSRKKRRRTDEENESRSKLEKSHKVKKAKKLSKEAEKSSKKDRKSSKKSKKHKVTKSSTKDGKSSKKASKASENSKHDKKHKKDKKRSKKDKEDGTETRKKEHKNGPSVECTKSKA</sequence>
<protein>
    <submittedName>
        <fullName evidence="2">LANO_0F13784g1_1</fullName>
    </submittedName>
</protein>
<organism evidence="2 3">
    <name type="scientific">Lachancea nothofagi CBS 11611</name>
    <dbReference type="NCBI Taxonomy" id="1266666"/>
    <lineage>
        <taxon>Eukaryota</taxon>
        <taxon>Fungi</taxon>
        <taxon>Dikarya</taxon>
        <taxon>Ascomycota</taxon>
        <taxon>Saccharomycotina</taxon>
        <taxon>Saccharomycetes</taxon>
        <taxon>Saccharomycetales</taxon>
        <taxon>Saccharomycetaceae</taxon>
        <taxon>Lachancea</taxon>
    </lineage>
</organism>
<dbReference type="PANTHER" id="PTHR23149:SF26">
    <property type="entry name" value="PROTEIN TMA23"/>
    <property type="match status" value="1"/>
</dbReference>
<gene>
    <name evidence="2" type="ORF">LANO_0F13784G</name>
</gene>
<name>A0A1G4KC74_9SACH</name>
<feature type="compositionally biased region" description="Basic residues" evidence="1">
    <location>
        <begin position="192"/>
        <end position="204"/>
    </location>
</feature>
<dbReference type="OrthoDB" id="3366546at2759"/>
<keyword evidence="3" id="KW-1185">Reference proteome</keyword>
<feature type="region of interest" description="Disordered" evidence="1">
    <location>
        <begin position="105"/>
        <end position="231"/>
    </location>
</feature>
<dbReference type="Proteomes" id="UP000189911">
    <property type="component" value="Chromosome F"/>
</dbReference>
<evidence type="ECO:0000256" key="1">
    <source>
        <dbReference type="SAM" id="MobiDB-lite"/>
    </source>
</evidence>
<dbReference type="PANTHER" id="PTHR23149">
    <property type="entry name" value="G PATCH DOMAIN CONTAINING PROTEIN"/>
    <property type="match status" value="1"/>
</dbReference>
<feature type="compositionally biased region" description="Basic and acidic residues" evidence="1">
    <location>
        <begin position="123"/>
        <end position="137"/>
    </location>
</feature>
<feature type="compositionally biased region" description="Basic and acidic residues" evidence="1">
    <location>
        <begin position="205"/>
        <end position="215"/>
    </location>
</feature>
<evidence type="ECO:0000313" key="2">
    <source>
        <dbReference type="EMBL" id="SCV01838.1"/>
    </source>
</evidence>
<proteinExistence type="predicted"/>
<dbReference type="InterPro" id="IPR050656">
    <property type="entry name" value="PINX1"/>
</dbReference>
<accession>A0A1G4KC74</accession>